<protein>
    <recommendedName>
        <fullName evidence="3">DUF2911 domain-containing protein</fullName>
    </recommendedName>
</protein>
<accession>A0A1M6JLS4</accession>
<dbReference type="STRING" id="156994.SAMN04488028_101239"/>
<sequence length="217" mass="25257">MFKHIFHNLRKIEKATLYREQMKTEKKIGMMVMMTMILVWGASCHRQEYSRNYVSADSADFQHYKKEASNRPSPPARADQMLGDTHVYITYSQPGVKDRDIWGDLVKYNKIWRTGANEATVFSTDKALQIEGQSLPAGDYALYTIPSDSSTWEVILNRKYDVWGAYDYEKELDALRFTVTTSKVKELQERMNFEIALDGQVTFAWEYLRFSFAVKPA</sequence>
<gene>
    <name evidence="1" type="ORF">SAMN04488028_101239</name>
</gene>
<dbReference type="AlphaFoldDB" id="A0A1M6JLS4"/>
<organism evidence="1 2">
    <name type="scientific">Reichenbachiella agariperforans</name>
    <dbReference type="NCBI Taxonomy" id="156994"/>
    <lineage>
        <taxon>Bacteria</taxon>
        <taxon>Pseudomonadati</taxon>
        <taxon>Bacteroidota</taxon>
        <taxon>Cytophagia</taxon>
        <taxon>Cytophagales</taxon>
        <taxon>Reichenbachiellaceae</taxon>
        <taxon>Reichenbachiella</taxon>
    </lineage>
</organism>
<keyword evidence="2" id="KW-1185">Reference proteome</keyword>
<dbReference type="Proteomes" id="UP000184474">
    <property type="component" value="Unassembled WGS sequence"/>
</dbReference>
<name>A0A1M6JLS4_REIAG</name>
<evidence type="ECO:0000313" key="1">
    <source>
        <dbReference type="EMBL" id="SHJ47600.1"/>
    </source>
</evidence>
<evidence type="ECO:0008006" key="3">
    <source>
        <dbReference type="Google" id="ProtNLM"/>
    </source>
</evidence>
<dbReference type="Pfam" id="PF11138">
    <property type="entry name" value="DUF2911"/>
    <property type="match status" value="1"/>
</dbReference>
<proteinExistence type="predicted"/>
<dbReference type="InterPro" id="IPR021314">
    <property type="entry name" value="DUF2911"/>
</dbReference>
<evidence type="ECO:0000313" key="2">
    <source>
        <dbReference type="Proteomes" id="UP000184474"/>
    </source>
</evidence>
<reference evidence="2" key="1">
    <citation type="submission" date="2016-11" db="EMBL/GenBank/DDBJ databases">
        <authorList>
            <person name="Varghese N."/>
            <person name="Submissions S."/>
        </authorList>
    </citation>
    <scope>NUCLEOTIDE SEQUENCE [LARGE SCALE GENOMIC DNA]</scope>
    <source>
        <strain evidence="2">DSM 26134</strain>
    </source>
</reference>
<dbReference type="EMBL" id="FRAA01000001">
    <property type="protein sequence ID" value="SHJ47600.1"/>
    <property type="molecule type" value="Genomic_DNA"/>
</dbReference>